<proteinExistence type="predicted"/>
<reference evidence="1" key="2">
    <citation type="submission" date="2020-09" db="EMBL/GenBank/DDBJ databases">
        <authorList>
            <person name="Sun Q."/>
            <person name="Ohkuma M."/>
        </authorList>
    </citation>
    <scope>NUCLEOTIDE SEQUENCE</scope>
    <source>
        <strain evidence="1">JCM 19596</strain>
    </source>
</reference>
<sequence length="680" mass="74204">MIDWDVSGNGVRARDSANREVLVETPDWTPCGEPADLSHPVDATAAGDLSSFSLPPLYATILDLDTTETSDLSRDADAVDLPAGAYELNVDAAVKTYVKFRGPATIERTDDRLHVSLGDADRVTIGFRSRIRAPSATVTVPETVEGVAAAVAAASSALRTTRPDRSFETMRGHPPEVEFGDDYDVPAAVADAVPDTGIDVCVPRDLETLLTVAPLAYYLGADVSVEPGERARVRAPDADFAYDLGPNVVERAPALLARVFWLDCLVRNAGPHGMDVAETRLLDEFETTAAEFYAMAPDERLRAYVDAPYDRIADGLPDWHLAMHVEPTLQNAETLPFLLDRLSVIYPPETAELESQELMKRSLDDFYRAGVGPVAQVEMLKPRLRDGRVSGWLADGTPIDVFKTLPEAYENHLDYLDVSPGGISVAVVLNDEAMREEHERVAEIYRERAEDVDMDLRLEKNLTRAELAALLEDDHDFVHYIGHCEVDGLRCADGNLAVSTIEESNAQTFFLNACGSYHEGLELVRKGSVAGAVTFRKVLDEQAAKVGTAFAKLLVNGFSIDRAVRLARRRIMMGKDYAVVGDGTQVVTESEAAIPATVTVDSAGDRFAVTYDANSIWVHGGVYHARTPGPSSLHLCGNSIETELSAGQTVSFLEQEELPVILDGEFHWSDDAAERIREMS</sequence>
<dbReference type="AlphaFoldDB" id="A0A830FGH7"/>
<keyword evidence="2" id="KW-1185">Reference proteome</keyword>
<evidence type="ECO:0000313" key="1">
    <source>
        <dbReference type="EMBL" id="GGL53021.1"/>
    </source>
</evidence>
<dbReference type="RefSeq" id="WP_188976263.1">
    <property type="nucleotide sequence ID" value="NZ_BMPG01000001.1"/>
</dbReference>
<accession>A0A830FGH7</accession>
<evidence type="ECO:0008006" key="3">
    <source>
        <dbReference type="Google" id="ProtNLM"/>
    </source>
</evidence>
<dbReference type="Proteomes" id="UP000607197">
    <property type="component" value="Unassembled WGS sequence"/>
</dbReference>
<protein>
    <recommendedName>
        <fullName evidence="3">CHAT domain-containing protein</fullName>
    </recommendedName>
</protein>
<reference evidence="1" key="1">
    <citation type="journal article" date="2014" name="Int. J. Syst. Evol. Microbiol.">
        <title>Complete genome sequence of Corynebacterium casei LMG S-19264T (=DSM 44701T), isolated from a smear-ripened cheese.</title>
        <authorList>
            <consortium name="US DOE Joint Genome Institute (JGI-PGF)"/>
            <person name="Walter F."/>
            <person name="Albersmeier A."/>
            <person name="Kalinowski J."/>
            <person name="Ruckert C."/>
        </authorList>
    </citation>
    <scope>NUCLEOTIDE SEQUENCE</scope>
    <source>
        <strain evidence="1">JCM 19596</strain>
    </source>
</reference>
<comment type="caution">
    <text evidence="1">The sequence shown here is derived from an EMBL/GenBank/DDBJ whole genome shotgun (WGS) entry which is preliminary data.</text>
</comment>
<gene>
    <name evidence="1" type="ORF">GCM10009039_09050</name>
</gene>
<dbReference type="EMBL" id="BMPG01000001">
    <property type="protein sequence ID" value="GGL53021.1"/>
    <property type="molecule type" value="Genomic_DNA"/>
</dbReference>
<evidence type="ECO:0000313" key="2">
    <source>
        <dbReference type="Proteomes" id="UP000607197"/>
    </source>
</evidence>
<organism evidence="1 2">
    <name type="scientific">Halocalculus aciditolerans</name>
    <dbReference type="NCBI Taxonomy" id="1383812"/>
    <lineage>
        <taxon>Archaea</taxon>
        <taxon>Methanobacteriati</taxon>
        <taxon>Methanobacteriota</taxon>
        <taxon>Stenosarchaea group</taxon>
        <taxon>Halobacteria</taxon>
        <taxon>Halobacteriales</taxon>
        <taxon>Halobacteriaceae</taxon>
        <taxon>Halocalculus</taxon>
    </lineage>
</organism>
<name>A0A830FGH7_9EURY</name>
<dbReference type="OrthoDB" id="269729at2157"/>